<keyword evidence="1" id="KW-1133">Transmembrane helix</keyword>
<sequence>MFCSFRQIKGILHIPLAIPTPVLCQLGLLLIVVLDSLRILLHYGSYIVVISMVAGESLAAAGCFSRVDLGYFSLCRLFSVSGFQCQLNQQLVSCIHASHDYCCDYLCL</sequence>
<evidence type="ECO:0000256" key="1">
    <source>
        <dbReference type="SAM" id="Phobius"/>
    </source>
</evidence>
<gene>
    <name evidence="2" type="ORF">DVH24_005827</name>
</gene>
<keyword evidence="1" id="KW-0472">Membrane</keyword>
<comment type="caution">
    <text evidence="2">The sequence shown here is derived from an EMBL/GenBank/DDBJ whole genome shotgun (WGS) entry which is preliminary data.</text>
</comment>
<reference evidence="2 3" key="1">
    <citation type="submission" date="2018-10" db="EMBL/GenBank/DDBJ databases">
        <title>A high-quality apple genome assembly.</title>
        <authorList>
            <person name="Hu J."/>
        </authorList>
    </citation>
    <scope>NUCLEOTIDE SEQUENCE [LARGE SCALE GENOMIC DNA]</scope>
    <source>
        <strain evidence="3">cv. HFTH1</strain>
        <tissue evidence="2">Young leaf</tissue>
    </source>
</reference>
<organism evidence="2 3">
    <name type="scientific">Malus domestica</name>
    <name type="common">Apple</name>
    <name type="synonym">Pyrus malus</name>
    <dbReference type="NCBI Taxonomy" id="3750"/>
    <lineage>
        <taxon>Eukaryota</taxon>
        <taxon>Viridiplantae</taxon>
        <taxon>Streptophyta</taxon>
        <taxon>Embryophyta</taxon>
        <taxon>Tracheophyta</taxon>
        <taxon>Spermatophyta</taxon>
        <taxon>Magnoliopsida</taxon>
        <taxon>eudicotyledons</taxon>
        <taxon>Gunneridae</taxon>
        <taxon>Pentapetalae</taxon>
        <taxon>rosids</taxon>
        <taxon>fabids</taxon>
        <taxon>Rosales</taxon>
        <taxon>Rosaceae</taxon>
        <taxon>Amygdaloideae</taxon>
        <taxon>Maleae</taxon>
        <taxon>Malus</taxon>
    </lineage>
</organism>
<accession>A0A498IN12</accession>
<feature type="transmembrane region" description="Helical" evidence="1">
    <location>
        <begin position="40"/>
        <end position="64"/>
    </location>
</feature>
<feature type="transmembrane region" description="Helical" evidence="1">
    <location>
        <begin position="12"/>
        <end position="34"/>
    </location>
</feature>
<keyword evidence="1" id="KW-0812">Transmembrane</keyword>
<evidence type="ECO:0000313" key="3">
    <source>
        <dbReference type="Proteomes" id="UP000290289"/>
    </source>
</evidence>
<dbReference type="Proteomes" id="UP000290289">
    <property type="component" value="Chromosome 11"/>
</dbReference>
<proteinExistence type="predicted"/>
<dbReference type="AlphaFoldDB" id="A0A498IN12"/>
<protein>
    <submittedName>
        <fullName evidence="2">Uncharacterized protein</fullName>
    </submittedName>
</protein>
<dbReference type="EMBL" id="RDQH01000337">
    <property type="protein sequence ID" value="RXH83574.1"/>
    <property type="molecule type" value="Genomic_DNA"/>
</dbReference>
<name>A0A498IN12_MALDO</name>
<evidence type="ECO:0000313" key="2">
    <source>
        <dbReference type="EMBL" id="RXH83574.1"/>
    </source>
</evidence>
<keyword evidence="3" id="KW-1185">Reference proteome</keyword>